<protein>
    <submittedName>
        <fullName evidence="4">Nucleoside hydrolase</fullName>
    </submittedName>
</protein>
<sequence>MASVVLAACAGNGSTNPGPLANAPKVIMDSDFNTMGDDGQLFAMTTQLMAQGKVNLLGLTVVTGNDWLLQEQADALKAVERMGVQNVVGVYAGANYPLQYDVASIRAQQAANPNGYFGAWSRPEPTQASQLIAPPDGFATSTKLQAQNASDFMIDTIKRYPNQVTIIEVGPPTNLATALRKAPEIAPLIKQIVYMGGAMAVPGNANAVGELNWWFDPLATRTVLQTTIPQSVIPLDVTNTVPLTESVYNQIANNPSKQNAVTKAYATTNANAFATNTHIYDTLTIAYFLDPTYATQTKSAYLDIDTTSGEDQGHVMVYPGQPAAGASPQKITYVTQFDNNRFFNLYIDLLTRPVPVTMP</sequence>
<dbReference type="Gene3D" id="3.90.245.10">
    <property type="entry name" value="Ribonucleoside hydrolase-like"/>
    <property type="match status" value="1"/>
</dbReference>
<reference evidence="4 5" key="1">
    <citation type="journal article" date="2015" name="Genome Announc.">
        <title>Draft Genome Sequence of Burkholderia sp. Strain PML1(12), an Ectomycorrhizosphere-Inhabiting Bacterium with Effective Mineral-Weathering Ability.</title>
        <authorList>
            <person name="Uroz S."/>
            <person name="Oger P."/>
        </authorList>
    </citation>
    <scope>NUCLEOTIDE SEQUENCE [LARGE SCALE GENOMIC DNA]</scope>
    <source>
        <strain evidence="5">PML1(12)</strain>
    </source>
</reference>
<dbReference type="InterPro" id="IPR023186">
    <property type="entry name" value="IUNH"/>
</dbReference>
<evidence type="ECO:0000313" key="4">
    <source>
        <dbReference type="EMBL" id="KLU24675.1"/>
    </source>
</evidence>
<dbReference type="EMBL" id="AEJF01000121">
    <property type="protein sequence ID" value="KLU24675.1"/>
    <property type="molecule type" value="Genomic_DNA"/>
</dbReference>
<dbReference type="InterPro" id="IPR001910">
    <property type="entry name" value="Inosine/uridine_hydrolase_dom"/>
</dbReference>
<dbReference type="PANTHER" id="PTHR12304:SF4">
    <property type="entry name" value="URIDINE NUCLEOSIDASE"/>
    <property type="match status" value="1"/>
</dbReference>
<name>A0A0J1CVS2_9BURK</name>
<dbReference type="PATRIC" id="fig|908627.4.peg.4280"/>
<proteinExistence type="predicted"/>
<dbReference type="AlphaFoldDB" id="A0A0J1CVS2"/>
<dbReference type="OrthoDB" id="9797882at2"/>
<keyword evidence="5" id="KW-1185">Reference proteome</keyword>
<evidence type="ECO:0000256" key="1">
    <source>
        <dbReference type="ARBA" id="ARBA00022801"/>
    </source>
</evidence>
<dbReference type="GO" id="GO:0005829">
    <property type="term" value="C:cytosol"/>
    <property type="evidence" value="ECO:0007669"/>
    <property type="project" value="TreeGrafter"/>
</dbReference>
<feature type="domain" description="Inosine/uridine-preferring nucleoside hydrolase" evidence="3">
    <location>
        <begin position="26"/>
        <end position="344"/>
    </location>
</feature>
<gene>
    <name evidence="4" type="ORF">EOS_19130</name>
</gene>
<dbReference type="Pfam" id="PF01156">
    <property type="entry name" value="IU_nuc_hydro"/>
    <property type="match status" value="1"/>
</dbReference>
<evidence type="ECO:0000313" key="5">
    <source>
        <dbReference type="Proteomes" id="UP000035963"/>
    </source>
</evidence>
<evidence type="ECO:0000256" key="2">
    <source>
        <dbReference type="ARBA" id="ARBA00023295"/>
    </source>
</evidence>
<comment type="caution">
    <text evidence="4">The sequence shown here is derived from an EMBL/GenBank/DDBJ whole genome shotgun (WGS) entry which is preliminary data.</text>
</comment>
<accession>A0A0J1CVS2</accession>
<dbReference type="GO" id="GO:0006152">
    <property type="term" value="P:purine nucleoside catabolic process"/>
    <property type="evidence" value="ECO:0007669"/>
    <property type="project" value="TreeGrafter"/>
</dbReference>
<dbReference type="PANTHER" id="PTHR12304">
    <property type="entry name" value="INOSINE-URIDINE PREFERRING NUCLEOSIDE HYDROLASE"/>
    <property type="match status" value="1"/>
</dbReference>
<dbReference type="SUPFAM" id="SSF53590">
    <property type="entry name" value="Nucleoside hydrolase"/>
    <property type="match status" value="1"/>
</dbReference>
<dbReference type="Proteomes" id="UP000035963">
    <property type="component" value="Unassembled WGS sequence"/>
</dbReference>
<dbReference type="GO" id="GO:0008477">
    <property type="term" value="F:purine nucleosidase activity"/>
    <property type="evidence" value="ECO:0007669"/>
    <property type="project" value="TreeGrafter"/>
</dbReference>
<dbReference type="InterPro" id="IPR036452">
    <property type="entry name" value="Ribo_hydro-like"/>
</dbReference>
<keyword evidence="2" id="KW-0326">Glycosidase</keyword>
<organism evidence="4 5">
    <name type="scientific">Caballeronia mineralivorans PML1(12)</name>
    <dbReference type="NCBI Taxonomy" id="908627"/>
    <lineage>
        <taxon>Bacteria</taxon>
        <taxon>Pseudomonadati</taxon>
        <taxon>Pseudomonadota</taxon>
        <taxon>Betaproteobacteria</taxon>
        <taxon>Burkholderiales</taxon>
        <taxon>Burkholderiaceae</taxon>
        <taxon>Caballeronia</taxon>
    </lineage>
</organism>
<evidence type="ECO:0000259" key="3">
    <source>
        <dbReference type="Pfam" id="PF01156"/>
    </source>
</evidence>
<keyword evidence="1 4" id="KW-0378">Hydrolase</keyword>